<organism evidence="2">
    <name type="scientific">Opuntia streptacantha</name>
    <name type="common">Prickly pear cactus</name>
    <name type="synonym">Opuntia cardona</name>
    <dbReference type="NCBI Taxonomy" id="393608"/>
    <lineage>
        <taxon>Eukaryota</taxon>
        <taxon>Viridiplantae</taxon>
        <taxon>Streptophyta</taxon>
        <taxon>Embryophyta</taxon>
        <taxon>Tracheophyta</taxon>
        <taxon>Spermatophyta</taxon>
        <taxon>Magnoliopsida</taxon>
        <taxon>eudicotyledons</taxon>
        <taxon>Gunneridae</taxon>
        <taxon>Pentapetalae</taxon>
        <taxon>Caryophyllales</taxon>
        <taxon>Cactineae</taxon>
        <taxon>Cactaceae</taxon>
        <taxon>Opuntioideae</taxon>
        <taxon>Opuntia</taxon>
    </lineage>
</organism>
<feature type="signal peptide" evidence="1">
    <location>
        <begin position="1"/>
        <end position="19"/>
    </location>
</feature>
<evidence type="ECO:0000313" key="2">
    <source>
        <dbReference type="EMBL" id="MBA4615869.1"/>
    </source>
</evidence>
<dbReference type="AlphaFoldDB" id="A0A7C9CLW7"/>
<dbReference type="EMBL" id="GISG01009115">
    <property type="protein sequence ID" value="MBA4615869.1"/>
    <property type="molecule type" value="Transcribed_RNA"/>
</dbReference>
<reference evidence="2" key="1">
    <citation type="journal article" date="2013" name="J. Plant Res.">
        <title>Effect of fungi and light on seed germination of three Opuntia species from semiarid lands of central Mexico.</title>
        <authorList>
            <person name="Delgado-Sanchez P."/>
            <person name="Jimenez-Bremont J.F."/>
            <person name="Guerrero-Gonzalez Mde L."/>
            <person name="Flores J."/>
        </authorList>
    </citation>
    <scope>NUCLEOTIDE SEQUENCE</scope>
    <source>
        <tissue evidence="2">Cladode</tissue>
    </source>
</reference>
<proteinExistence type="predicted"/>
<reference evidence="2" key="2">
    <citation type="submission" date="2020-07" db="EMBL/GenBank/DDBJ databases">
        <authorList>
            <person name="Vera ALvarez R."/>
            <person name="Arias-Moreno D.M."/>
            <person name="Jimenez-Jacinto V."/>
            <person name="Jimenez-Bremont J.F."/>
            <person name="Swaminathan K."/>
            <person name="Moose S.P."/>
            <person name="Guerrero-Gonzalez M.L."/>
            <person name="Marino-Ramirez L."/>
            <person name="Landsman D."/>
            <person name="Rodriguez-Kessler M."/>
            <person name="Delgado-Sanchez P."/>
        </authorList>
    </citation>
    <scope>NUCLEOTIDE SEQUENCE</scope>
    <source>
        <tissue evidence="2">Cladode</tissue>
    </source>
</reference>
<sequence>MASFPASPVAVVLLKLVFADCEMRESKRVLRVLAYEPDGSWKFWSAQPLYTKSVYSKAEEIEQRKRRASEKRENWVVIWELGVRVWVLGMKLGCGLLSI</sequence>
<evidence type="ECO:0000256" key="1">
    <source>
        <dbReference type="SAM" id="SignalP"/>
    </source>
</evidence>
<feature type="chain" id="PRO_5027782990" evidence="1">
    <location>
        <begin position="20"/>
        <end position="99"/>
    </location>
</feature>
<keyword evidence="1" id="KW-0732">Signal</keyword>
<protein>
    <submittedName>
        <fullName evidence="2">Uncharacterized protein</fullName>
    </submittedName>
</protein>
<name>A0A7C9CLW7_OPUST</name>
<accession>A0A7C9CLW7</accession>